<dbReference type="SMART" id="SM00028">
    <property type="entry name" value="TPR"/>
    <property type="match status" value="3"/>
</dbReference>
<protein>
    <recommendedName>
        <fullName evidence="2">SET domain-containing protein</fullName>
    </recommendedName>
</protein>
<reference evidence="3" key="1">
    <citation type="submission" date="2023-08" db="EMBL/GenBank/DDBJ databases">
        <title>Black Yeasts Isolated from many extreme environments.</title>
        <authorList>
            <person name="Coleine C."/>
            <person name="Stajich J.E."/>
            <person name="Selbmann L."/>
        </authorList>
    </citation>
    <scope>NUCLEOTIDE SEQUENCE</scope>
    <source>
        <strain evidence="3">CCFEE 5810</strain>
    </source>
</reference>
<name>A0AAN7W413_9PEZI</name>
<dbReference type="SUPFAM" id="SSF82199">
    <property type="entry name" value="SET domain"/>
    <property type="match status" value="1"/>
</dbReference>
<keyword evidence="1" id="KW-0175">Coiled coil</keyword>
<dbReference type="PANTHER" id="PTHR47643">
    <property type="entry name" value="TPR DOMAIN PROTEIN (AFU_ORTHOLOGUE AFUA_5G12710)"/>
    <property type="match status" value="1"/>
</dbReference>
<sequence>MPSRVSPDREGLDAQRQEVAHALAGYLQKKKRKPTSEIQIYADRIRSGEHDDFMRQISFALQDQSRLIMADLGGEPVEAQSPEIPTLLLMHDANVQHKTASSRRGQQRARQDPDTVLAALDQMAVSQKEESFVTIPEPYPPCTAPLESLEVIKLSQLTTETHHRGKALFIERVGALIETSILTLGAVKDVDGDAEAIEIYHADPYLVDMLPASTLFFLKEPFLTRGATGKSVIRVDHPTDIVDIDSLPKSLSSIASDQSATLTALEWKDIGNGYFTKQQYFKAGQAYQSALKAGAEDRLRLDVSRNLARVELALGKYEAARTNAIAAVSSDPALKALDVKAYFRAASASYQLRDWAQCEADLQKLLALYPNDDDGVRLLRRVQVRLSEQETGSYDFQQLVKRLSRPQPRVDIADFTKRTLIGPSKGRGRGLYAVEDIKLGELVLVEKAFVATFEWESTTSSTKVYDIRPKKFDGFPAALWQGTVQKLQHTPPQIVAEISCLTGRYSGLGSKTLKVDGSQVIDAFQIHDIIAANAFAIPSPAKSQRTEAFGVMKTILPAGADPTKAMNIPDNCALFSHASLVNHSCLPNATRMFIGDAMVLRATKDIAKGEEILHAYVLPSVCVTERQMRMETVWGFQCDCELCEAEIKESEEVRERRAAAEEEAGRLANDIVTHLGDAAQRSNVIRQAERLYARLKGTFDVVLYEGLPRAGMTPIQVALAQVYCLRGEQSRCKTVIVDAFDCLGWTLSFHKAGGEVRDLLSPKAGYQTRVCEEMVGLLGTACKMLRENKKDRKLAEQVQELARTIYMALNSVENGIEKVDAELGASSKTASLPLR</sequence>
<dbReference type="InterPro" id="IPR046341">
    <property type="entry name" value="SET_dom_sf"/>
</dbReference>
<dbReference type="InterPro" id="IPR001214">
    <property type="entry name" value="SET_dom"/>
</dbReference>
<dbReference type="Gene3D" id="1.25.40.10">
    <property type="entry name" value="Tetratricopeptide repeat domain"/>
    <property type="match status" value="1"/>
</dbReference>
<gene>
    <name evidence="3" type="ORF">LTR97_009987</name>
</gene>
<dbReference type="InterPro" id="IPR019734">
    <property type="entry name" value="TPR_rpt"/>
</dbReference>
<dbReference type="SUPFAM" id="SSF48452">
    <property type="entry name" value="TPR-like"/>
    <property type="match status" value="1"/>
</dbReference>
<dbReference type="SMART" id="SM00317">
    <property type="entry name" value="SET"/>
    <property type="match status" value="1"/>
</dbReference>
<dbReference type="AlphaFoldDB" id="A0AAN7W413"/>
<evidence type="ECO:0000259" key="2">
    <source>
        <dbReference type="PROSITE" id="PS50280"/>
    </source>
</evidence>
<dbReference type="Pfam" id="PF00856">
    <property type="entry name" value="SET"/>
    <property type="match status" value="1"/>
</dbReference>
<dbReference type="Proteomes" id="UP001310594">
    <property type="component" value="Unassembled WGS sequence"/>
</dbReference>
<dbReference type="InterPro" id="IPR011990">
    <property type="entry name" value="TPR-like_helical_dom_sf"/>
</dbReference>
<evidence type="ECO:0000256" key="1">
    <source>
        <dbReference type="SAM" id="Coils"/>
    </source>
</evidence>
<dbReference type="Gene3D" id="2.170.270.10">
    <property type="entry name" value="SET domain"/>
    <property type="match status" value="1"/>
</dbReference>
<dbReference type="EMBL" id="JAVRQU010000017">
    <property type="protein sequence ID" value="KAK5693418.1"/>
    <property type="molecule type" value="Genomic_DNA"/>
</dbReference>
<proteinExistence type="predicted"/>
<organism evidence="3 4">
    <name type="scientific">Elasticomyces elasticus</name>
    <dbReference type="NCBI Taxonomy" id="574655"/>
    <lineage>
        <taxon>Eukaryota</taxon>
        <taxon>Fungi</taxon>
        <taxon>Dikarya</taxon>
        <taxon>Ascomycota</taxon>
        <taxon>Pezizomycotina</taxon>
        <taxon>Dothideomycetes</taxon>
        <taxon>Dothideomycetidae</taxon>
        <taxon>Mycosphaerellales</taxon>
        <taxon>Teratosphaeriaceae</taxon>
        <taxon>Elasticomyces</taxon>
    </lineage>
</organism>
<feature type="domain" description="SET" evidence="2">
    <location>
        <begin position="408"/>
        <end position="617"/>
    </location>
</feature>
<dbReference type="InterPro" id="IPR053209">
    <property type="entry name" value="Gramillin-biosynth_MTr"/>
</dbReference>
<dbReference type="PROSITE" id="PS50280">
    <property type="entry name" value="SET"/>
    <property type="match status" value="1"/>
</dbReference>
<evidence type="ECO:0000313" key="3">
    <source>
        <dbReference type="EMBL" id="KAK5693418.1"/>
    </source>
</evidence>
<dbReference type="PANTHER" id="PTHR47643:SF2">
    <property type="entry name" value="TPR DOMAIN PROTEIN (AFU_ORTHOLOGUE AFUA_5G12710)"/>
    <property type="match status" value="1"/>
</dbReference>
<feature type="coiled-coil region" evidence="1">
    <location>
        <begin position="643"/>
        <end position="670"/>
    </location>
</feature>
<accession>A0AAN7W413</accession>
<comment type="caution">
    <text evidence="3">The sequence shown here is derived from an EMBL/GenBank/DDBJ whole genome shotgun (WGS) entry which is preliminary data.</text>
</comment>
<evidence type="ECO:0000313" key="4">
    <source>
        <dbReference type="Proteomes" id="UP001310594"/>
    </source>
</evidence>